<keyword evidence="5" id="KW-1185">Reference proteome</keyword>
<dbReference type="AlphaFoldDB" id="A0A663DXI3"/>
<proteinExistence type="predicted"/>
<evidence type="ECO:0000313" key="4">
    <source>
        <dbReference type="Ensembl" id="ENSACCP00020004590.1"/>
    </source>
</evidence>
<dbReference type="FunFam" id="2.60.40.10:FF:000107">
    <property type="entry name" value="Myosin, light chain kinase a"/>
    <property type="match status" value="1"/>
</dbReference>
<dbReference type="InterPro" id="IPR013098">
    <property type="entry name" value="Ig_I-set"/>
</dbReference>
<protein>
    <recommendedName>
        <fullName evidence="3">Ig-like domain-containing protein</fullName>
    </recommendedName>
</protein>
<dbReference type="InterPro" id="IPR007110">
    <property type="entry name" value="Ig-like_dom"/>
</dbReference>
<dbReference type="Pfam" id="PF07679">
    <property type="entry name" value="I-set"/>
    <property type="match status" value="1"/>
</dbReference>
<evidence type="ECO:0000259" key="3">
    <source>
        <dbReference type="PROSITE" id="PS50835"/>
    </source>
</evidence>
<dbReference type="Ensembl" id="ENSACCT00020004780.1">
    <property type="protein sequence ID" value="ENSACCP00020004590.1"/>
    <property type="gene ID" value="ENSACCG00020003156.1"/>
</dbReference>
<dbReference type="Gene3D" id="2.60.40.10">
    <property type="entry name" value="Immunoglobulins"/>
    <property type="match status" value="1"/>
</dbReference>
<dbReference type="GO" id="GO:0004674">
    <property type="term" value="F:protein serine/threonine kinase activity"/>
    <property type="evidence" value="ECO:0007669"/>
    <property type="project" value="UniProtKB-KW"/>
</dbReference>
<dbReference type="GO" id="GO:0055013">
    <property type="term" value="P:cardiac muscle cell development"/>
    <property type="evidence" value="ECO:0007669"/>
    <property type="project" value="UniProtKB-ARBA"/>
</dbReference>
<dbReference type="Proteomes" id="UP000472275">
    <property type="component" value="Chromosome 6"/>
</dbReference>
<reference evidence="4" key="1">
    <citation type="submission" date="2025-08" db="UniProtKB">
        <authorList>
            <consortium name="Ensembl"/>
        </authorList>
    </citation>
    <scope>IDENTIFICATION</scope>
</reference>
<evidence type="ECO:0000313" key="5">
    <source>
        <dbReference type="Proteomes" id="UP000472275"/>
    </source>
</evidence>
<reference evidence="4" key="2">
    <citation type="submission" date="2025-09" db="UniProtKB">
        <authorList>
            <consortium name="Ensembl"/>
        </authorList>
    </citation>
    <scope>IDENTIFICATION</scope>
</reference>
<dbReference type="InterPro" id="IPR013783">
    <property type="entry name" value="Ig-like_fold"/>
</dbReference>
<sequence length="144" mass="15884">MHQCCLTVTCTVYPGGMPNPYCDVRFKETHMLIQMGTPVFLKQVSNVEVWQGDVARLSVTVTGSPAPKIQWFFNMFAGNDHSLILPYAGVQDEGDYTCVASNVHGKTTCSAHLHVRQRIPGVPCFAREPDSVQCAPEASQALLW</sequence>
<dbReference type="InterPro" id="IPR036179">
    <property type="entry name" value="Ig-like_dom_sf"/>
</dbReference>
<dbReference type="PANTHER" id="PTHR47633:SF3">
    <property type="entry name" value="STRIATED MUSCLE PREFERENTIALLY EXPRESSED PROTEIN KINASE"/>
    <property type="match status" value="1"/>
</dbReference>
<dbReference type="SMART" id="SM00409">
    <property type="entry name" value="IG"/>
    <property type="match status" value="1"/>
</dbReference>
<keyword evidence="2" id="KW-0393">Immunoglobulin domain</keyword>
<organism evidence="4 5">
    <name type="scientific">Aquila chrysaetos chrysaetos</name>
    <dbReference type="NCBI Taxonomy" id="223781"/>
    <lineage>
        <taxon>Eukaryota</taxon>
        <taxon>Metazoa</taxon>
        <taxon>Chordata</taxon>
        <taxon>Craniata</taxon>
        <taxon>Vertebrata</taxon>
        <taxon>Euteleostomi</taxon>
        <taxon>Archelosauria</taxon>
        <taxon>Archosauria</taxon>
        <taxon>Dinosauria</taxon>
        <taxon>Saurischia</taxon>
        <taxon>Theropoda</taxon>
        <taxon>Coelurosauria</taxon>
        <taxon>Aves</taxon>
        <taxon>Neognathae</taxon>
        <taxon>Neoaves</taxon>
        <taxon>Telluraves</taxon>
        <taxon>Accipitrimorphae</taxon>
        <taxon>Accipitriformes</taxon>
        <taxon>Accipitridae</taxon>
        <taxon>Accipitrinae</taxon>
        <taxon>Aquila</taxon>
    </lineage>
</organism>
<dbReference type="SUPFAM" id="SSF48726">
    <property type="entry name" value="Immunoglobulin"/>
    <property type="match status" value="1"/>
</dbReference>
<keyword evidence="1" id="KW-1015">Disulfide bond</keyword>
<dbReference type="GO" id="GO:0003007">
    <property type="term" value="P:heart morphogenesis"/>
    <property type="evidence" value="ECO:0007669"/>
    <property type="project" value="UniProtKB-ARBA"/>
</dbReference>
<dbReference type="PROSITE" id="PS50835">
    <property type="entry name" value="IG_LIKE"/>
    <property type="match status" value="1"/>
</dbReference>
<dbReference type="PANTHER" id="PTHR47633">
    <property type="entry name" value="IMMUNOGLOBULIN"/>
    <property type="match status" value="1"/>
</dbReference>
<evidence type="ECO:0000256" key="1">
    <source>
        <dbReference type="ARBA" id="ARBA00023157"/>
    </source>
</evidence>
<accession>A0A663DXI3</accession>
<feature type="domain" description="Ig-like" evidence="3">
    <location>
        <begin position="38"/>
        <end position="114"/>
    </location>
</feature>
<evidence type="ECO:0000256" key="2">
    <source>
        <dbReference type="ARBA" id="ARBA00023319"/>
    </source>
</evidence>
<name>A0A663DXI3_AQUCH</name>
<dbReference type="InterPro" id="IPR003599">
    <property type="entry name" value="Ig_sub"/>
</dbReference>
<dbReference type="GeneTree" id="ENSGT01110000267173"/>